<dbReference type="EMBL" id="BDQX01000099">
    <property type="protein sequence ID" value="GBG07628.1"/>
    <property type="molecule type" value="Genomic_DNA"/>
</dbReference>
<feature type="compositionally biased region" description="Polar residues" evidence="7">
    <location>
        <begin position="30"/>
        <end position="43"/>
    </location>
</feature>
<keyword evidence="3" id="KW-0813">Transport</keyword>
<dbReference type="Gene3D" id="3.40.190.10">
    <property type="entry name" value="Periplasmic binding protein-like II"/>
    <property type="match status" value="1"/>
</dbReference>
<dbReference type="InterPro" id="IPR050490">
    <property type="entry name" value="Bact_solute-bd_prot1"/>
</dbReference>
<dbReference type="PROSITE" id="PS01037">
    <property type="entry name" value="SBP_BACTERIAL_1"/>
    <property type="match status" value="1"/>
</dbReference>
<evidence type="ECO:0000256" key="7">
    <source>
        <dbReference type="SAM" id="MobiDB-lite"/>
    </source>
</evidence>
<evidence type="ECO:0000313" key="10">
    <source>
        <dbReference type="Proteomes" id="UP000245202"/>
    </source>
</evidence>
<evidence type="ECO:0000256" key="5">
    <source>
        <dbReference type="ARBA" id="ARBA00049629"/>
    </source>
</evidence>
<comment type="similarity">
    <text evidence="2">Belongs to the bacterial solute-binding protein 1 family.</text>
</comment>
<evidence type="ECO:0000256" key="2">
    <source>
        <dbReference type="ARBA" id="ARBA00008520"/>
    </source>
</evidence>
<dbReference type="PROSITE" id="PS51257">
    <property type="entry name" value="PROKAR_LIPOPROTEIN"/>
    <property type="match status" value="1"/>
</dbReference>
<dbReference type="GO" id="GO:0055085">
    <property type="term" value="P:transmembrane transport"/>
    <property type="evidence" value="ECO:0007669"/>
    <property type="project" value="InterPro"/>
</dbReference>
<proteinExistence type="inferred from homology"/>
<organism evidence="9 10">
    <name type="scientific">Paenibacillus agaridevorans</name>
    <dbReference type="NCBI Taxonomy" id="171404"/>
    <lineage>
        <taxon>Bacteria</taxon>
        <taxon>Bacillati</taxon>
        <taxon>Bacillota</taxon>
        <taxon>Bacilli</taxon>
        <taxon>Bacillales</taxon>
        <taxon>Paenibacillaceae</taxon>
        <taxon>Paenibacillus</taxon>
    </lineage>
</organism>
<dbReference type="PANTHER" id="PTHR43649:SF28">
    <property type="entry name" value="BINDING PROTEIN COMPONENT OF ABC SUGAR TRANSPORTER-RELATED"/>
    <property type="match status" value="1"/>
</dbReference>
<keyword evidence="4 8" id="KW-0732">Signal</keyword>
<evidence type="ECO:0000256" key="6">
    <source>
        <dbReference type="ARBA" id="ARBA00049753"/>
    </source>
</evidence>
<accession>A0A2R5ERF0</accession>
<evidence type="ECO:0000256" key="3">
    <source>
        <dbReference type="ARBA" id="ARBA00022448"/>
    </source>
</evidence>
<reference evidence="9 10" key="1">
    <citation type="submission" date="2017-08" db="EMBL/GenBank/DDBJ databases">
        <title>Substantial Increase in Enzyme Production by Combined Drug-Resistance Mutations in Paenibacillus agaridevorans.</title>
        <authorList>
            <person name="Tanaka Y."/>
            <person name="Funane K."/>
            <person name="Hosaka T."/>
            <person name="Shiwa Y."/>
            <person name="Fujita N."/>
            <person name="Miyazaki T."/>
            <person name="Yoshikawa H."/>
            <person name="Murakami K."/>
            <person name="Kasahara K."/>
            <person name="Inaoka T."/>
            <person name="Hiraga Y."/>
            <person name="Ochi K."/>
        </authorList>
    </citation>
    <scope>NUCLEOTIDE SEQUENCE [LARGE SCALE GENOMIC DNA]</scope>
    <source>
        <strain evidence="9 10">T-3040</strain>
    </source>
</reference>
<feature type="signal peptide" evidence="8">
    <location>
        <begin position="1"/>
        <end position="21"/>
    </location>
</feature>
<dbReference type="RefSeq" id="WP_108992664.1">
    <property type="nucleotide sequence ID" value="NZ_BDQX01000099.1"/>
</dbReference>
<feature type="region of interest" description="Disordered" evidence="7">
    <location>
        <begin position="30"/>
        <end position="52"/>
    </location>
</feature>
<protein>
    <recommendedName>
        <fullName evidence="6">Probable sugar-binding periplasmic protein</fullName>
    </recommendedName>
</protein>
<evidence type="ECO:0000313" key="9">
    <source>
        <dbReference type="EMBL" id="GBG07628.1"/>
    </source>
</evidence>
<dbReference type="Pfam" id="PF01547">
    <property type="entry name" value="SBP_bac_1"/>
    <property type="match status" value="1"/>
</dbReference>
<dbReference type="PANTHER" id="PTHR43649">
    <property type="entry name" value="ARABINOSE-BINDING PROTEIN-RELATED"/>
    <property type="match status" value="1"/>
</dbReference>
<dbReference type="AlphaFoldDB" id="A0A2R5ERF0"/>
<sequence>MKSKVKKSSLLVFSALTVLLAACSGNNGNNPATESANPTNGNTPAAEAPAVYDNGLPKDEKVTLKVGFLEAGYGREWFDHATALFTERYPNVTFDITASPKIPDLITTKAAAGDDKDMFDILYGLAYTEFVDANKLEPLTDIFQMKPSDGGGKTLDELIVPGYNVPEQYYKGENWLFPIANYIGGMFYDQKLFEDNGWNKSPKTYDEFLALCEAIMSKGIDPIVYSGLYNYSIFSFDTKVFELAIDNGNKEFRNHYENYSGPEFTSAESVEVYNRLYDMGQKGYISKQSVGMNHTQSQMLALQGKAAMVPSGDWIENEMKESAPEDFEWGYMAVPFSNNPETPIHINNGLSYAFQIWANKPDLTKQWAKQFLVSLLTNEVQQILVDKGGAFPLRSDFMDDSARAANMKPLQKSIATYMSENNVVLELKSRKVVLNSPDFVAANKHVQDNTALILTGQKEPLPILEEGERLLQKAVQEAGK</sequence>
<comment type="subcellular location">
    <subcellularLocation>
        <location evidence="1">Cell envelope</location>
    </subcellularLocation>
</comment>
<gene>
    <name evidence="9" type="ORF">PAT3040_02184</name>
</gene>
<name>A0A2R5ERF0_9BACL</name>
<dbReference type="SUPFAM" id="SSF53850">
    <property type="entry name" value="Periplasmic binding protein-like II"/>
    <property type="match status" value="1"/>
</dbReference>
<keyword evidence="10" id="KW-1185">Reference proteome</keyword>
<evidence type="ECO:0000256" key="4">
    <source>
        <dbReference type="ARBA" id="ARBA00022729"/>
    </source>
</evidence>
<dbReference type="GO" id="GO:0030313">
    <property type="term" value="C:cell envelope"/>
    <property type="evidence" value="ECO:0007669"/>
    <property type="project" value="UniProtKB-SubCell"/>
</dbReference>
<dbReference type="Proteomes" id="UP000245202">
    <property type="component" value="Unassembled WGS sequence"/>
</dbReference>
<evidence type="ECO:0000256" key="1">
    <source>
        <dbReference type="ARBA" id="ARBA00004196"/>
    </source>
</evidence>
<dbReference type="InterPro" id="IPR006059">
    <property type="entry name" value="SBP"/>
</dbReference>
<comment type="function">
    <text evidence="5">Part of a binding-protein-dependent transport system for a sugar.</text>
</comment>
<evidence type="ECO:0000256" key="8">
    <source>
        <dbReference type="SAM" id="SignalP"/>
    </source>
</evidence>
<dbReference type="InterPro" id="IPR006061">
    <property type="entry name" value="SBP_1_CS"/>
</dbReference>
<comment type="caution">
    <text evidence="9">The sequence shown here is derived from an EMBL/GenBank/DDBJ whole genome shotgun (WGS) entry which is preliminary data.</text>
</comment>
<feature type="chain" id="PRO_5015334114" description="Probable sugar-binding periplasmic protein" evidence="8">
    <location>
        <begin position="22"/>
        <end position="480"/>
    </location>
</feature>